<comment type="caution">
    <text evidence="12">The sequence shown here is derived from an EMBL/GenBank/DDBJ whole genome shotgun (WGS) entry which is preliminary data.</text>
</comment>
<dbReference type="PROSITE" id="PS50893">
    <property type="entry name" value="ABC_TRANSPORTER_2"/>
    <property type="match status" value="1"/>
</dbReference>
<dbReference type="GO" id="GO:0016887">
    <property type="term" value="F:ATP hydrolysis activity"/>
    <property type="evidence" value="ECO:0007669"/>
    <property type="project" value="InterPro"/>
</dbReference>
<feature type="domain" description="ABC transporter" evidence="10">
    <location>
        <begin position="351"/>
        <end position="586"/>
    </location>
</feature>
<protein>
    <submittedName>
        <fullName evidence="12">ATP-binding cassette subfamily B protein</fullName>
    </submittedName>
</protein>
<dbReference type="SUPFAM" id="SSF52540">
    <property type="entry name" value="P-loop containing nucleoside triphosphate hydrolases"/>
    <property type="match status" value="1"/>
</dbReference>
<feature type="transmembrane region" description="Helical" evidence="9">
    <location>
        <begin position="260"/>
        <end position="283"/>
    </location>
</feature>
<dbReference type="Pfam" id="PF00005">
    <property type="entry name" value="ABC_tran"/>
    <property type="match status" value="1"/>
</dbReference>
<dbReference type="RefSeq" id="WP_022937219.1">
    <property type="nucleotide sequence ID" value="NZ_CABKRQ010000002.1"/>
</dbReference>
<keyword evidence="4 9" id="KW-0812">Transmembrane</keyword>
<feature type="transmembrane region" description="Helical" evidence="9">
    <location>
        <begin position="177"/>
        <end position="196"/>
    </location>
</feature>
<dbReference type="SMART" id="SM00382">
    <property type="entry name" value="AAA"/>
    <property type="match status" value="1"/>
</dbReference>
<dbReference type="Proteomes" id="UP000247612">
    <property type="component" value="Unassembled WGS sequence"/>
</dbReference>
<dbReference type="InterPro" id="IPR011527">
    <property type="entry name" value="ABC1_TM_dom"/>
</dbReference>
<dbReference type="InterPro" id="IPR003593">
    <property type="entry name" value="AAA+_ATPase"/>
</dbReference>
<keyword evidence="6 12" id="KW-0067">ATP-binding</keyword>
<accession>A0A318KG07</accession>
<dbReference type="FunFam" id="3.40.50.300:FF:000221">
    <property type="entry name" value="Multidrug ABC transporter ATP-binding protein"/>
    <property type="match status" value="1"/>
</dbReference>
<evidence type="ECO:0000313" key="13">
    <source>
        <dbReference type="Proteomes" id="UP000247612"/>
    </source>
</evidence>
<dbReference type="PANTHER" id="PTHR43394:SF1">
    <property type="entry name" value="ATP-BINDING CASSETTE SUB-FAMILY B MEMBER 10, MITOCHONDRIAL"/>
    <property type="match status" value="1"/>
</dbReference>
<evidence type="ECO:0000256" key="7">
    <source>
        <dbReference type="ARBA" id="ARBA00022989"/>
    </source>
</evidence>
<dbReference type="PANTHER" id="PTHR43394">
    <property type="entry name" value="ATP-DEPENDENT PERMEASE MDL1, MITOCHONDRIAL"/>
    <property type="match status" value="1"/>
</dbReference>
<dbReference type="InterPro" id="IPR036640">
    <property type="entry name" value="ABC1_TM_sf"/>
</dbReference>
<organism evidence="12 13">
    <name type="scientific">Dielma fastidiosa</name>
    <dbReference type="NCBI Taxonomy" id="1034346"/>
    <lineage>
        <taxon>Bacteria</taxon>
        <taxon>Bacillati</taxon>
        <taxon>Bacillota</taxon>
        <taxon>Erysipelotrichia</taxon>
        <taxon>Erysipelotrichales</taxon>
        <taxon>Erysipelotrichaceae</taxon>
        <taxon>Dielma</taxon>
    </lineage>
</organism>
<dbReference type="GO" id="GO:0005524">
    <property type="term" value="F:ATP binding"/>
    <property type="evidence" value="ECO:0007669"/>
    <property type="project" value="UniProtKB-KW"/>
</dbReference>
<gene>
    <name evidence="12" type="ORF">DES51_11224</name>
</gene>
<dbReference type="Gene3D" id="1.20.1560.10">
    <property type="entry name" value="ABC transporter type 1, transmembrane domain"/>
    <property type="match status" value="1"/>
</dbReference>
<comment type="subcellular location">
    <subcellularLocation>
        <location evidence="1">Cell membrane</location>
        <topology evidence="1">Multi-pass membrane protein</topology>
    </subcellularLocation>
</comment>
<evidence type="ECO:0000256" key="2">
    <source>
        <dbReference type="ARBA" id="ARBA00022448"/>
    </source>
</evidence>
<keyword evidence="2" id="KW-0813">Transport</keyword>
<reference evidence="12 13" key="1">
    <citation type="submission" date="2018-05" db="EMBL/GenBank/DDBJ databases">
        <title>Genomic Encyclopedia of Type Strains, Phase IV (KMG-IV): sequencing the most valuable type-strain genomes for metagenomic binning, comparative biology and taxonomic classification.</title>
        <authorList>
            <person name="Goeker M."/>
        </authorList>
    </citation>
    <scope>NUCLEOTIDE SEQUENCE [LARGE SCALE GENOMIC DNA]</scope>
    <source>
        <strain evidence="12 13">JC118</strain>
    </source>
</reference>
<dbReference type="PROSITE" id="PS00211">
    <property type="entry name" value="ABC_TRANSPORTER_1"/>
    <property type="match status" value="1"/>
</dbReference>
<keyword evidence="7 9" id="KW-1133">Transmembrane helix</keyword>
<keyword evidence="3" id="KW-1003">Cell membrane</keyword>
<dbReference type="OrthoDB" id="9762778at2"/>
<dbReference type="Gene3D" id="3.40.50.300">
    <property type="entry name" value="P-loop containing nucleotide triphosphate hydrolases"/>
    <property type="match status" value="1"/>
</dbReference>
<sequence length="596" mass="67118">MKKLKFILDYAKPDDKRIIAIFFDVAIYALAMLISPLILSIMVDNVIQGIPADNQMITAILQRLGGDAHLRNNLWIGSLLMLAVYILIAFGVHRRTINCGLVSETFAENIRNAVYDHMQKLPFAYHKQKDSGDLLQRCTSDIDQIRRFLASQISEMLYSILIVCFAAAILFSKHAKLAAISVVLLPLILIASLIFYTKSKKIFLDCDIAESKMMAVLQENLNAMRVVKAFHQEKVEIDKFEEKNEDYRVKLFRLVNALGIFWNISDLIGMIQILIMIIFGIQFAVAQQLSVGTFFVFLTYISMIIWPIRQLGRILADMGKVSVSVTRIKEILDEEAEDLEAGIKPEIIGDIVFDHVSFNYEDSEEHTLNDVSFHIEANTRVAIMGPTGSGKSSLIHLLNGIYDYKGGSIRIDGHELRTISKAWLRKKVQIVLQEPFLYSKTIYENIHLAASKSERDEIIKAAKTASIHNVIEEFEKGYDTEVGEKGVTLSGGQKQRLAIARSLLLKSPIVIFDDSLSALDSKTDAMIQDALNQLDYPVTTLMITHRINTARSADLILVLDHGKLIQSGTHETLIHEEGLYKRIYEIQSEGGESHGE</sequence>
<dbReference type="GO" id="GO:0015421">
    <property type="term" value="F:ABC-type oligopeptide transporter activity"/>
    <property type="evidence" value="ECO:0007669"/>
    <property type="project" value="TreeGrafter"/>
</dbReference>
<evidence type="ECO:0000256" key="8">
    <source>
        <dbReference type="ARBA" id="ARBA00023136"/>
    </source>
</evidence>
<dbReference type="EMBL" id="QJKH01000012">
    <property type="protein sequence ID" value="PXX77084.1"/>
    <property type="molecule type" value="Genomic_DNA"/>
</dbReference>
<evidence type="ECO:0000256" key="6">
    <source>
        <dbReference type="ARBA" id="ARBA00022840"/>
    </source>
</evidence>
<dbReference type="InterPro" id="IPR017871">
    <property type="entry name" value="ABC_transporter-like_CS"/>
</dbReference>
<keyword evidence="5" id="KW-0547">Nucleotide-binding</keyword>
<keyword evidence="13" id="KW-1185">Reference proteome</keyword>
<evidence type="ECO:0000256" key="4">
    <source>
        <dbReference type="ARBA" id="ARBA00022692"/>
    </source>
</evidence>
<evidence type="ECO:0000256" key="1">
    <source>
        <dbReference type="ARBA" id="ARBA00004651"/>
    </source>
</evidence>
<dbReference type="PROSITE" id="PS50929">
    <property type="entry name" value="ABC_TM1F"/>
    <property type="match status" value="1"/>
</dbReference>
<evidence type="ECO:0000259" key="11">
    <source>
        <dbReference type="PROSITE" id="PS50929"/>
    </source>
</evidence>
<dbReference type="InterPro" id="IPR003439">
    <property type="entry name" value="ABC_transporter-like_ATP-bd"/>
</dbReference>
<dbReference type="STRING" id="1034346.GCA_000313565_00906"/>
<feature type="transmembrane region" description="Helical" evidence="9">
    <location>
        <begin position="21"/>
        <end position="43"/>
    </location>
</feature>
<evidence type="ECO:0000259" key="10">
    <source>
        <dbReference type="PROSITE" id="PS50893"/>
    </source>
</evidence>
<dbReference type="InterPro" id="IPR039421">
    <property type="entry name" value="Type_1_exporter"/>
</dbReference>
<dbReference type="SUPFAM" id="SSF90123">
    <property type="entry name" value="ABC transporter transmembrane region"/>
    <property type="match status" value="1"/>
</dbReference>
<dbReference type="GO" id="GO:0005886">
    <property type="term" value="C:plasma membrane"/>
    <property type="evidence" value="ECO:0007669"/>
    <property type="project" value="UniProtKB-SubCell"/>
</dbReference>
<feature type="domain" description="ABC transmembrane type-1" evidence="11">
    <location>
        <begin position="26"/>
        <end position="320"/>
    </location>
</feature>
<dbReference type="InterPro" id="IPR027417">
    <property type="entry name" value="P-loop_NTPase"/>
</dbReference>
<feature type="transmembrane region" description="Helical" evidence="9">
    <location>
        <begin position="289"/>
        <end position="308"/>
    </location>
</feature>
<evidence type="ECO:0000313" key="12">
    <source>
        <dbReference type="EMBL" id="PXX77084.1"/>
    </source>
</evidence>
<name>A0A318KG07_9FIRM</name>
<dbReference type="AlphaFoldDB" id="A0A318KG07"/>
<evidence type="ECO:0000256" key="9">
    <source>
        <dbReference type="SAM" id="Phobius"/>
    </source>
</evidence>
<dbReference type="CDD" id="cd18542">
    <property type="entry name" value="ABC_6TM_YknU_like"/>
    <property type="match status" value="1"/>
</dbReference>
<feature type="transmembrane region" description="Helical" evidence="9">
    <location>
        <begin position="153"/>
        <end position="171"/>
    </location>
</feature>
<keyword evidence="8 9" id="KW-0472">Membrane</keyword>
<feature type="transmembrane region" description="Helical" evidence="9">
    <location>
        <begin position="74"/>
        <end position="92"/>
    </location>
</feature>
<proteinExistence type="predicted"/>
<evidence type="ECO:0000256" key="3">
    <source>
        <dbReference type="ARBA" id="ARBA00022475"/>
    </source>
</evidence>
<dbReference type="Pfam" id="PF00664">
    <property type="entry name" value="ABC_membrane"/>
    <property type="match status" value="1"/>
</dbReference>
<evidence type="ECO:0000256" key="5">
    <source>
        <dbReference type="ARBA" id="ARBA00022741"/>
    </source>
</evidence>